<keyword evidence="4" id="KW-0812">Transmembrane</keyword>
<dbReference type="GO" id="GO:0004497">
    <property type="term" value="F:monooxygenase activity"/>
    <property type="evidence" value="ECO:0007669"/>
    <property type="project" value="UniProtKB-KW"/>
</dbReference>
<comment type="similarity">
    <text evidence="3">Belongs to the 3-hydroxybenzoate 6-hydroxylase family.</text>
</comment>
<dbReference type="Gene3D" id="3.50.50.60">
    <property type="entry name" value="FAD/NAD(P)-binding domain"/>
    <property type="match status" value="1"/>
</dbReference>
<dbReference type="RefSeq" id="XP_027092294.1">
    <property type="nucleotide sequence ID" value="XM_027236493.2"/>
</dbReference>
<protein>
    <submittedName>
        <fullName evidence="7">Monooxygenase 1-like isoform X1</fullName>
    </submittedName>
</protein>
<evidence type="ECO:0000256" key="3">
    <source>
        <dbReference type="ARBA" id="ARBA00024018"/>
    </source>
</evidence>
<accession>A0A6P6UP39</accession>
<dbReference type="InterPro" id="IPR002938">
    <property type="entry name" value="FAD-bd"/>
</dbReference>
<dbReference type="InterPro" id="IPR044560">
    <property type="entry name" value="MOase"/>
</dbReference>
<dbReference type="GO" id="GO:0071949">
    <property type="term" value="F:FAD binding"/>
    <property type="evidence" value="ECO:0007669"/>
    <property type="project" value="InterPro"/>
</dbReference>
<name>A0A6P6UP39_COFAR</name>
<reference evidence="7" key="2">
    <citation type="submission" date="2025-08" db="UniProtKB">
        <authorList>
            <consortium name="RefSeq"/>
        </authorList>
    </citation>
    <scope>IDENTIFICATION</scope>
    <source>
        <tissue evidence="7">Leaves</tissue>
    </source>
</reference>
<keyword evidence="6" id="KW-1185">Reference proteome</keyword>
<dbReference type="InterPro" id="IPR036188">
    <property type="entry name" value="FAD/NAD-bd_sf"/>
</dbReference>
<dbReference type="PANTHER" id="PTHR45934:SF2">
    <property type="entry name" value="MONOOXYGENASE 1"/>
    <property type="match status" value="1"/>
</dbReference>
<keyword evidence="2" id="KW-0503">Monooxygenase</keyword>
<organism evidence="6 7">
    <name type="scientific">Coffea arabica</name>
    <name type="common">Arabian coffee</name>
    <dbReference type="NCBI Taxonomy" id="13443"/>
    <lineage>
        <taxon>Eukaryota</taxon>
        <taxon>Viridiplantae</taxon>
        <taxon>Streptophyta</taxon>
        <taxon>Embryophyta</taxon>
        <taxon>Tracheophyta</taxon>
        <taxon>Spermatophyta</taxon>
        <taxon>Magnoliopsida</taxon>
        <taxon>eudicotyledons</taxon>
        <taxon>Gunneridae</taxon>
        <taxon>Pentapetalae</taxon>
        <taxon>asterids</taxon>
        <taxon>lamiids</taxon>
        <taxon>Gentianales</taxon>
        <taxon>Rubiaceae</taxon>
        <taxon>Ixoroideae</taxon>
        <taxon>Gardenieae complex</taxon>
        <taxon>Bertiereae - Coffeeae clade</taxon>
        <taxon>Coffeeae</taxon>
        <taxon>Coffea</taxon>
    </lineage>
</organism>
<sequence>MDAVREEEEHEVVIVGGGIGGLATALALHRKGLRSVVYERSESLRAEGSAIGVFRNGWRALDQLGVGDVLRDKAILVQGGQDIWVDEGNQQQPIPFPGGEARCLKRSDLIKALADALPPETVRFGYKVVAVTMDPKNMFPTLTLNNGSSIRAKVLIGCDGSNSVVADFLGIKPTRLFALCAVRGLTSYPNGHVFSPELVRIKRDRVMVGRIPVDNNLVYWFVTVPLSWLDRKFPDDPELIRKLTTKITEGFPSDAVEMIEGSDLDSLSITHLRYHAPWEMLVGRFRRGPITVAGDAMHAMGPFLGQGGSAALEDAVVLARNLGRKIASLSPYERGKEIMTDKIGQAFDQYVEERRMRMVRLATQAYLTGLILGSPPMSITKFIAAIIMVILFRDRNEHAKFDCGNL</sequence>
<feature type="transmembrane region" description="Helical" evidence="4">
    <location>
        <begin position="12"/>
        <end position="28"/>
    </location>
</feature>
<feature type="transmembrane region" description="Helical" evidence="4">
    <location>
        <begin position="365"/>
        <end position="392"/>
    </location>
</feature>
<reference evidence="6" key="1">
    <citation type="journal article" date="2025" name="Foods">
        <title>Unveiling the Microbial Signatures of Arabica Coffee Cherries: Insights into Ripeness Specific Diversity, Functional Traits, and Implications for Quality and Safety.</title>
        <authorList>
            <consortium name="RefSeq"/>
            <person name="Tenea G.N."/>
            <person name="Cifuentes V."/>
            <person name="Reyes P."/>
            <person name="Cevallos-Vallejos M."/>
        </authorList>
    </citation>
    <scope>NUCLEOTIDE SEQUENCE [LARGE SCALE GENOMIC DNA]</scope>
</reference>
<feature type="domain" description="FAD-binding" evidence="5">
    <location>
        <begin position="10"/>
        <end position="324"/>
    </location>
</feature>
<dbReference type="PRINTS" id="PR00420">
    <property type="entry name" value="RNGMNOXGNASE"/>
</dbReference>
<evidence type="ECO:0000256" key="4">
    <source>
        <dbReference type="SAM" id="Phobius"/>
    </source>
</evidence>
<evidence type="ECO:0000313" key="7">
    <source>
        <dbReference type="RefSeq" id="XP_027092294.1"/>
    </source>
</evidence>
<evidence type="ECO:0000313" key="6">
    <source>
        <dbReference type="Proteomes" id="UP001652660"/>
    </source>
</evidence>
<dbReference type="GeneID" id="113712881"/>
<evidence type="ECO:0000259" key="5">
    <source>
        <dbReference type="Pfam" id="PF01494"/>
    </source>
</evidence>
<dbReference type="PANTHER" id="PTHR45934">
    <property type="entry name" value="FAD/NAD(P)-BINDING OXIDOREDUCTASE FAMILY PROTEIN"/>
    <property type="match status" value="1"/>
</dbReference>
<keyword evidence="4" id="KW-0472">Membrane</keyword>
<evidence type="ECO:0000256" key="2">
    <source>
        <dbReference type="ARBA" id="ARBA00023033"/>
    </source>
</evidence>
<dbReference type="AlphaFoldDB" id="A0A6P6UP39"/>
<evidence type="ECO:0000256" key="1">
    <source>
        <dbReference type="ARBA" id="ARBA00023002"/>
    </source>
</evidence>
<keyword evidence="1" id="KW-0560">Oxidoreductase</keyword>
<gene>
    <name evidence="7" type="primary">LOC113712881</name>
</gene>
<dbReference type="Proteomes" id="UP001652660">
    <property type="component" value="Chromosome 10e"/>
</dbReference>
<dbReference type="Pfam" id="PF01494">
    <property type="entry name" value="FAD_binding_3"/>
    <property type="match status" value="1"/>
</dbReference>
<keyword evidence="4" id="KW-1133">Transmembrane helix</keyword>
<dbReference type="SUPFAM" id="SSF51905">
    <property type="entry name" value="FAD/NAD(P)-binding domain"/>
    <property type="match status" value="1"/>
</dbReference>
<dbReference type="OrthoDB" id="47494at2759"/>
<proteinExistence type="inferred from homology"/>